<proteinExistence type="predicted"/>
<dbReference type="ExpressionAtlas" id="A0A5S9WMH0">
    <property type="expression patterns" value="differential"/>
</dbReference>
<feature type="domain" description="Reverse transcriptase zinc-binding" evidence="1">
    <location>
        <begin position="135"/>
        <end position="219"/>
    </location>
</feature>
<dbReference type="AlphaFoldDB" id="A0A5S9WMH0"/>
<dbReference type="InterPro" id="IPR026960">
    <property type="entry name" value="RVT-Znf"/>
</dbReference>
<dbReference type="PANTHER" id="PTHR33116">
    <property type="entry name" value="REVERSE TRANSCRIPTASE ZINC-BINDING DOMAIN-CONTAINING PROTEIN-RELATED-RELATED"/>
    <property type="match status" value="1"/>
</dbReference>
<name>A0A5S9WMH0_ARATH</name>
<evidence type="ECO:0000313" key="3">
    <source>
        <dbReference type="Proteomes" id="UP000434276"/>
    </source>
</evidence>
<dbReference type="PANTHER" id="PTHR33116:SF84">
    <property type="entry name" value="RNA-DIRECTED DNA POLYMERASE"/>
    <property type="match status" value="1"/>
</dbReference>
<gene>
    <name evidence="2" type="ORF">C24_LOCUS3615</name>
</gene>
<protein>
    <recommendedName>
        <fullName evidence="1">Reverse transcriptase zinc-binding domain-containing protein</fullName>
    </recommendedName>
</protein>
<dbReference type="OrthoDB" id="1937542at2759"/>
<dbReference type="EMBL" id="CACSHJ010000087">
    <property type="protein sequence ID" value="CAA0272723.1"/>
    <property type="molecule type" value="Genomic_DNA"/>
</dbReference>
<sequence>MFIPDVVQGNQVGFIKGRLLCENVLLASELVENFHLAGETNFWTLNSTTSDSWIWRRLCKLREVARPFVVCDVGSGVTAKFWHDNWTGHGPLIDLVGPLGPQTVGLPIDAVGLIDCQHDDSFIWKTDLHAPSNIFSAAKTWLAFHPQNHIVPWYKAVWFKNHVPKHAFICWVVALNRLHTRDRLRSWGLSIPAVCLLCNSHDESRAHLFFECPFCGAVWRFFTGRANLFPPAQLMYCLIWLLNPSRDKNTTLIIRLAFQASVYAIWRERNLCLHTGVARVFDSVLKDIQLTIRARLDPISRITELHPSAPSVLRTWFSLFQS</sequence>
<evidence type="ECO:0000259" key="1">
    <source>
        <dbReference type="Pfam" id="PF13966"/>
    </source>
</evidence>
<evidence type="ECO:0000313" key="2">
    <source>
        <dbReference type="EMBL" id="CAA0272723.1"/>
    </source>
</evidence>
<dbReference type="Pfam" id="PF13966">
    <property type="entry name" value="zf-RVT"/>
    <property type="match status" value="1"/>
</dbReference>
<reference evidence="2 3" key="1">
    <citation type="submission" date="2019-12" db="EMBL/GenBank/DDBJ databases">
        <authorList>
            <person name="Jiao W.-B."/>
            <person name="Schneeberger K."/>
        </authorList>
    </citation>
    <scope>NUCLEOTIDE SEQUENCE [LARGE SCALE GENOMIC DNA]</scope>
    <source>
        <strain evidence="3">cv. C24</strain>
    </source>
</reference>
<accession>A0A5S9WMH0</accession>
<organism evidence="2 3">
    <name type="scientific">Arabidopsis thaliana</name>
    <name type="common">Mouse-ear cress</name>
    <dbReference type="NCBI Taxonomy" id="3702"/>
    <lineage>
        <taxon>Eukaryota</taxon>
        <taxon>Viridiplantae</taxon>
        <taxon>Streptophyta</taxon>
        <taxon>Embryophyta</taxon>
        <taxon>Tracheophyta</taxon>
        <taxon>Spermatophyta</taxon>
        <taxon>Magnoliopsida</taxon>
        <taxon>eudicotyledons</taxon>
        <taxon>Gunneridae</taxon>
        <taxon>Pentapetalae</taxon>
        <taxon>rosids</taxon>
        <taxon>malvids</taxon>
        <taxon>Brassicales</taxon>
        <taxon>Brassicaceae</taxon>
        <taxon>Camelineae</taxon>
        <taxon>Arabidopsis</taxon>
    </lineage>
</organism>
<dbReference type="Proteomes" id="UP000434276">
    <property type="component" value="Unassembled WGS sequence"/>
</dbReference>